<keyword evidence="1" id="KW-1133">Transmembrane helix</keyword>
<evidence type="ECO:0000313" key="3">
    <source>
        <dbReference type="EMBL" id="SNC65509.1"/>
    </source>
</evidence>
<proteinExistence type="predicted"/>
<keyword evidence="1" id="KW-0472">Membrane</keyword>
<dbReference type="InterPro" id="IPR007168">
    <property type="entry name" value="Phageshock_PspC_N"/>
</dbReference>
<evidence type="ECO:0000313" key="4">
    <source>
        <dbReference type="Proteomes" id="UP000198131"/>
    </source>
</evidence>
<dbReference type="EMBL" id="FYEW01000001">
    <property type="protein sequence ID" value="SNC65509.1"/>
    <property type="molecule type" value="Genomic_DNA"/>
</dbReference>
<accession>A0A212THI7</accession>
<feature type="transmembrane region" description="Helical" evidence="1">
    <location>
        <begin position="34"/>
        <end position="56"/>
    </location>
</feature>
<protein>
    <submittedName>
        <fullName evidence="3">Phage shock protein C (PspC) family protein</fullName>
    </submittedName>
</protein>
<dbReference type="RefSeq" id="WP_088842556.1">
    <property type="nucleotide sequence ID" value="NZ_FYEW01000001.1"/>
</dbReference>
<dbReference type="Pfam" id="PF04024">
    <property type="entry name" value="PspC"/>
    <property type="match status" value="1"/>
</dbReference>
<feature type="domain" description="Phage shock protein PspC N-terminal" evidence="2">
    <location>
        <begin position="13"/>
        <end position="57"/>
    </location>
</feature>
<dbReference type="AlphaFoldDB" id="A0A212THI7"/>
<reference evidence="4" key="1">
    <citation type="submission" date="2017-06" db="EMBL/GenBank/DDBJ databases">
        <authorList>
            <person name="Varghese N."/>
            <person name="Submissions S."/>
        </authorList>
    </citation>
    <scope>NUCLEOTIDE SEQUENCE [LARGE SCALE GENOMIC DNA]</scope>
    <source>
        <strain evidence="4">DSM 11116</strain>
    </source>
</reference>
<evidence type="ECO:0000256" key="1">
    <source>
        <dbReference type="SAM" id="Phobius"/>
    </source>
</evidence>
<keyword evidence="4" id="KW-1185">Reference proteome</keyword>
<dbReference type="Proteomes" id="UP000198131">
    <property type="component" value="Unassembled WGS sequence"/>
</dbReference>
<keyword evidence="1" id="KW-0812">Transmembrane</keyword>
<organism evidence="3 4">
    <name type="scientific">Hymenobacter gelipurpurascens</name>
    <dbReference type="NCBI Taxonomy" id="89968"/>
    <lineage>
        <taxon>Bacteria</taxon>
        <taxon>Pseudomonadati</taxon>
        <taxon>Bacteroidota</taxon>
        <taxon>Cytophagia</taxon>
        <taxon>Cytophagales</taxon>
        <taxon>Hymenobacteraceae</taxon>
        <taxon>Hymenobacter</taxon>
    </lineage>
</organism>
<gene>
    <name evidence="3" type="ORF">SAMN06265337_1309</name>
</gene>
<sequence length="72" mass="8413">MKRLTDFIEKQSFGVCNTLGNRLGFSSSSVRLSFVYASFFTFGSPIVLYFALAFWMNVRRAMRRQRSTVWDL</sequence>
<evidence type="ECO:0000259" key="2">
    <source>
        <dbReference type="Pfam" id="PF04024"/>
    </source>
</evidence>
<dbReference type="OrthoDB" id="674853at2"/>
<name>A0A212THI7_9BACT</name>